<dbReference type="SUPFAM" id="SSF101936">
    <property type="entry name" value="DNA-binding pseudobarrel domain"/>
    <property type="match status" value="3"/>
</dbReference>
<dbReference type="InterPro" id="IPR015300">
    <property type="entry name" value="DNA-bd_pseudobarrel_sf"/>
</dbReference>
<dbReference type="PROSITE" id="PS50863">
    <property type="entry name" value="B3"/>
    <property type="match status" value="3"/>
</dbReference>
<feature type="region of interest" description="Disordered" evidence="6">
    <location>
        <begin position="307"/>
        <end position="326"/>
    </location>
</feature>
<dbReference type="CDD" id="cd10017">
    <property type="entry name" value="B3_DNA"/>
    <property type="match status" value="3"/>
</dbReference>
<feature type="region of interest" description="Disordered" evidence="6">
    <location>
        <begin position="1"/>
        <end position="30"/>
    </location>
</feature>
<dbReference type="InterPro" id="IPR039218">
    <property type="entry name" value="REM_fam"/>
</dbReference>
<dbReference type="KEGG" id="soe:110803510"/>
<dbReference type="GO" id="GO:0005634">
    <property type="term" value="C:nucleus"/>
    <property type="evidence" value="ECO:0007669"/>
    <property type="project" value="UniProtKB-SubCell"/>
</dbReference>
<evidence type="ECO:0000256" key="1">
    <source>
        <dbReference type="ARBA" id="ARBA00004123"/>
    </source>
</evidence>
<evidence type="ECO:0000256" key="6">
    <source>
        <dbReference type="SAM" id="MobiDB-lite"/>
    </source>
</evidence>
<evidence type="ECO:0000259" key="7">
    <source>
        <dbReference type="PROSITE" id="PS50863"/>
    </source>
</evidence>
<dbReference type="Gene3D" id="2.40.330.10">
    <property type="entry name" value="DNA-binding pseudobarrel domain"/>
    <property type="match status" value="3"/>
</dbReference>
<dbReference type="Proteomes" id="UP000813463">
    <property type="component" value="Chromosome 2"/>
</dbReference>
<feature type="region of interest" description="Disordered" evidence="6">
    <location>
        <begin position="133"/>
        <end position="153"/>
    </location>
</feature>
<dbReference type="RefSeq" id="XP_021864715.1">
    <property type="nucleotide sequence ID" value="XM_022009023.2"/>
</dbReference>
<feature type="compositionally biased region" description="Polar residues" evidence="6">
    <location>
        <begin position="11"/>
        <end position="20"/>
    </location>
</feature>
<evidence type="ECO:0000313" key="9">
    <source>
        <dbReference type="RefSeq" id="XP_021864715.1"/>
    </source>
</evidence>
<evidence type="ECO:0000256" key="3">
    <source>
        <dbReference type="ARBA" id="ARBA00023125"/>
    </source>
</evidence>
<dbReference type="OrthoDB" id="635132at2759"/>
<dbReference type="PANTHER" id="PTHR31674">
    <property type="entry name" value="B3 DOMAIN-CONTAINING PROTEIN REM-LIKE 3-RELATED"/>
    <property type="match status" value="1"/>
</dbReference>
<dbReference type="AlphaFoldDB" id="A0A9R0KAQ3"/>
<keyword evidence="5" id="KW-0539">Nucleus</keyword>
<feature type="domain" description="TF-B3" evidence="7">
    <location>
        <begin position="211"/>
        <end position="305"/>
    </location>
</feature>
<keyword evidence="8" id="KW-1185">Reference proteome</keyword>
<dbReference type="Pfam" id="PF02362">
    <property type="entry name" value="B3"/>
    <property type="match status" value="3"/>
</dbReference>
<dbReference type="SMART" id="SM01019">
    <property type="entry name" value="B3"/>
    <property type="match status" value="3"/>
</dbReference>
<evidence type="ECO:0000256" key="5">
    <source>
        <dbReference type="ARBA" id="ARBA00023242"/>
    </source>
</evidence>
<dbReference type="GO" id="GO:0003677">
    <property type="term" value="F:DNA binding"/>
    <property type="evidence" value="ECO:0007669"/>
    <property type="project" value="UniProtKB-KW"/>
</dbReference>
<proteinExistence type="predicted"/>
<dbReference type="InterPro" id="IPR003340">
    <property type="entry name" value="B3_DNA-bd"/>
</dbReference>
<name>A0A9R0KAQ3_SPIOL</name>
<feature type="domain" description="TF-B3" evidence="7">
    <location>
        <begin position="345"/>
        <end position="439"/>
    </location>
</feature>
<accession>A0A9R0KAQ3</accession>
<organism evidence="8 9">
    <name type="scientific">Spinacia oleracea</name>
    <name type="common">Spinach</name>
    <dbReference type="NCBI Taxonomy" id="3562"/>
    <lineage>
        <taxon>Eukaryota</taxon>
        <taxon>Viridiplantae</taxon>
        <taxon>Streptophyta</taxon>
        <taxon>Embryophyta</taxon>
        <taxon>Tracheophyta</taxon>
        <taxon>Spermatophyta</taxon>
        <taxon>Magnoliopsida</taxon>
        <taxon>eudicotyledons</taxon>
        <taxon>Gunneridae</taxon>
        <taxon>Pentapetalae</taxon>
        <taxon>Caryophyllales</taxon>
        <taxon>Chenopodiaceae</taxon>
        <taxon>Chenopodioideae</taxon>
        <taxon>Anserineae</taxon>
        <taxon>Spinacia</taxon>
    </lineage>
</organism>
<dbReference type="PANTHER" id="PTHR31674:SF25">
    <property type="entry name" value="B3 DOMAIN-CONTAINING TRANSCRIPTION FACTOR VRN1-LIKE"/>
    <property type="match status" value="1"/>
</dbReference>
<keyword evidence="3" id="KW-0238">DNA-binding</keyword>
<comment type="subcellular location">
    <subcellularLocation>
        <location evidence="1">Nucleus</location>
    </subcellularLocation>
</comment>
<keyword evidence="2" id="KW-0805">Transcription regulation</keyword>
<evidence type="ECO:0000313" key="8">
    <source>
        <dbReference type="Proteomes" id="UP000813463"/>
    </source>
</evidence>
<reference evidence="9" key="2">
    <citation type="submission" date="2025-08" db="UniProtKB">
        <authorList>
            <consortium name="RefSeq"/>
        </authorList>
    </citation>
    <scope>IDENTIFICATION</scope>
    <source>
        <tissue evidence="9">Leaf</tissue>
    </source>
</reference>
<dbReference type="GeneID" id="110803510"/>
<reference evidence="8" key="1">
    <citation type="journal article" date="2021" name="Nat. Commun.">
        <title>Genomic analyses provide insights into spinach domestication and the genetic basis of agronomic traits.</title>
        <authorList>
            <person name="Cai X."/>
            <person name="Sun X."/>
            <person name="Xu C."/>
            <person name="Sun H."/>
            <person name="Wang X."/>
            <person name="Ge C."/>
            <person name="Zhang Z."/>
            <person name="Wang Q."/>
            <person name="Fei Z."/>
            <person name="Jiao C."/>
            <person name="Wang Q."/>
        </authorList>
    </citation>
    <scope>NUCLEOTIDE SEQUENCE [LARGE SCALE GENOMIC DNA]</scope>
    <source>
        <strain evidence="8">cv. Varoflay</strain>
    </source>
</reference>
<feature type="domain" description="TF-B3" evidence="7">
    <location>
        <begin position="31"/>
        <end position="126"/>
    </location>
</feature>
<protein>
    <submittedName>
        <fullName evidence="9">B3 domain-containing protein REM10</fullName>
    </submittedName>
</protein>
<gene>
    <name evidence="9" type="primary">LOC110803510</name>
</gene>
<keyword evidence="4" id="KW-0804">Transcription</keyword>
<sequence>MESDGSHKQLNKPSSVTRSEMGNKPKHSSNKASFIKVLGRDFAKQLQLPEEFTANMNGYVPHRFIIESGMTRKCWRVEVEKDEDGRMYFRDGWADFVEAHSLGVGNFLLFEYEEQSIFQARIYGRNGCERTITADNNKGGQSQPPKPIDVDDGEESEALEYEPVLEKCHRKKPSRLAPRKYGRGIYKKKLGVPRPYRRTAQVSLSEKNLSFSIIIHYSKNHQFYQLTIPKIVSLKMKLPSRDDLKFQDAEGKCWTVTLGHRRDGRAILCHGWKEFMKENKISHGDKVQFEFVSDELVRFHVTKASEADKHQSDEETGSLNMDSKHNDKPIEARMSAKKNSSESGTSFSLIWKEACNRSYLYMPKSVVRAQNMKNKESVVLRDPEGKCWPLEVKKITGDRIVVARGWAEFWKGYGISNGDLLEFKFASEYLIHLNIKPSTMTPLEPDVEDAVVCYNEEALAIEPGAVITREEFDAAIQPTEEAVVMQEEFAAATTTNQPEVNDIIY</sequence>
<evidence type="ECO:0000256" key="2">
    <source>
        <dbReference type="ARBA" id="ARBA00023015"/>
    </source>
</evidence>
<feature type="compositionally biased region" description="Polar residues" evidence="6">
    <location>
        <begin position="133"/>
        <end position="143"/>
    </location>
</feature>
<evidence type="ECO:0000256" key="4">
    <source>
        <dbReference type="ARBA" id="ARBA00023163"/>
    </source>
</evidence>